<evidence type="ECO:0000313" key="2">
    <source>
        <dbReference type="Proteomes" id="UP001072034"/>
    </source>
</evidence>
<comment type="caution">
    <text evidence="1">The sequence shown here is derived from an EMBL/GenBank/DDBJ whole genome shotgun (WGS) entry which is preliminary data.</text>
</comment>
<dbReference type="EMBL" id="JAPTMY010000058">
    <property type="protein sequence ID" value="MCZ0859501.1"/>
    <property type="molecule type" value="Genomic_DNA"/>
</dbReference>
<reference evidence="1" key="1">
    <citation type="submission" date="2022-10" db="EMBL/GenBank/DDBJ databases">
        <title>Genome sequence of Actinomyces israelii ATCC 10048.</title>
        <authorList>
            <person name="Watt R.M."/>
            <person name="Tong W.M."/>
        </authorList>
    </citation>
    <scope>NUCLEOTIDE SEQUENCE</scope>
    <source>
        <strain evidence="1">ATCC 10048</strain>
    </source>
</reference>
<accession>A0ABT4ID59</accession>
<evidence type="ECO:0008006" key="3">
    <source>
        <dbReference type="Google" id="ProtNLM"/>
    </source>
</evidence>
<organism evidence="1 2">
    <name type="scientific">Actinomyces israelii</name>
    <dbReference type="NCBI Taxonomy" id="1659"/>
    <lineage>
        <taxon>Bacteria</taxon>
        <taxon>Bacillati</taxon>
        <taxon>Actinomycetota</taxon>
        <taxon>Actinomycetes</taxon>
        <taxon>Actinomycetales</taxon>
        <taxon>Actinomycetaceae</taxon>
        <taxon>Actinomyces</taxon>
    </lineage>
</organism>
<name>A0ABT4ID59_9ACTO</name>
<keyword evidence="2" id="KW-1185">Reference proteome</keyword>
<dbReference type="Proteomes" id="UP001072034">
    <property type="component" value="Unassembled WGS sequence"/>
</dbReference>
<proteinExistence type="predicted"/>
<sequence>MSSFDTDRGIIILEAAQWDVLERMLTGPAAERATYAEGALAGLEDLGVIDPYGPTEAARGVLAGLVTADARYVLRRLDPADAVSVRDLVIFLAAPRCTIARYDADGVHIYACDDIEVPHIALANDHLYPRPVIDDGPEEIFDTLASAARLADIEAAVRLMQVIGRDGPRASSFVRDAEAGQWTMVMRMRQDRDRDRDGFTLTGQMLTLGVRTMLYEIMEQPGPLTDPDGTPTNIPLRPVLGTEVWATISSWMWAMP</sequence>
<evidence type="ECO:0000313" key="1">
    <source>
        <dbReference type="EMBL" id="MCZ0859501.1"/>
    </source>
</evidence>
<dbReference type="RefSeq" id="WP_268918694.1">
    <property type="nucleotide sequence ID" value="NZ_JAPTMY010000058.1"/>
</dbReference>
<protein>
    <recommendedName>
        <fullName evidence="3">ESX secretion-associated protein EspG</fullName>
    </recommendedName>
</protein>
<gene>
    <name evidence="1" type="ORF">OHJ16_15825</name>
</gene>